<organism evidence="2 3">
    <name type="scientific">Phytophthora nicotianae P10297</name>
    <dbReference type="NCBI Taxonomy" id="1317064"/>
    <lineage>
        <taxon>Eukaryota</taxon>
        <taxon>Sar</taxon>
        <taxon>Stramenopiles</taxon>
        <taxon>Oomycota</taxon>
        <taxon>Peronosporomycetes</taxon>
        <taxon>Peronosporales</taxon>
        <taxon>Peronosporaceae</taxon>
        <taxon>Phytophthora</taxon>
    </lineage>
</organism>
<sequence>MTYSRTEADYKTHRDEFESLSTKDRCQDLWNRFQTNWDAHDASLGGGKTSANNSDGRLSEPEKYRRIQQAFGRISGELVRFPDDTFERALSVFDQRWHKLRHGRAEIEPVVSSSQKFDDDEGTGGGCTSK</sequence>
<proteinExistence type="predicted"/>
<dbReference type="EMBL" id="ANIY01002040">
    <property type="protein sequence ID" value="ETP43510.1"/>
    <property type="molecule type" value="Genomic_DNA"/>
</dbReference>
<feature type="region of interest" description="Disordered" evidence="1">
    <location>
        <begin position="104"/>
        <end position="130"/>
    </location>
</feature>
<protein>
    <submittedName>
        <fullName evidence="2">Uncharacterized protein</fullName>
    </submittedName>
</protein>
<name>W2Z8V4_PHYNI</name>
<evidence type="ECO:0000313" key="3">
    <source>
        <dbReference type="Proteomes" id="UP000018948"/>
    </source>
</evidence>
<dbReference type="Proteomes" id="UP000018948">
    <property type="component" value="Unassembled WGS sequence"/>
</dbReference>
<gene>
    <name evidence="2" type="ORF">F442_09779</name>
</gene>
<evidence type="ECO:0000256" key="1">
    <source>
        <dbReference type="SAM" id="MobiDB-lite"/>
    </source>
</evidence>
<reference evidence="2 3" key="1">
    <citation type="submission" date="2013-11" db="EMBL/GenBank/DDBJ databases">
        <title>The Genome Sequence of Phytophthora parasitica P10297.</title>
        <authorList>
            <consortium name="The Broad Institute Genomics Platform"/>
            <person name="Russ C."/>
            <person name="Tyler B."/>
            <person name="Panabieres F."/>
            <person name="Shan W."/>
            <person name="Tripathy S."/>
            <person name="Grunwald N."/>
            <person name="Machado M."/>
            <person name="Johnson C.S."/>
            <person name="Walker B."/>
            <person name="Young S.K."/>
            <person name="Zeng Q."/>
            <person name="Gargeya S."/>
            <person name="Fitzgerald M."/>
            <person name="Haas B."/>
            <person name="Abouelleil A."/>
            <person name="Allen A.W."/>
            <person name="Alvarado L."/>
            <person name="Arachchi H.M."/>
            <person name="Berlin A.M."/>
            <person name="Chapman S.B."/>
            <person name="Gainer-Dewar J."/>
            <person name="Goldberg J."/>
            <person name="Griggs A."/>
            <person name="Gujja S."/>
            <person name="Hansen M."/>
            <person name="Howarth C."/>
            <person name="Imamovic A."/>
            <person name="Ireland A."/>
            <person name="Larimer J."/>
            <person name="McCowan C."/>
            <person name="Murphy C."/>
            <person name="Pearson M."/>
            <person name="Poon T.W."/>
            <person name="Priest M."/>
            <person name="Roberts A."/>
            <person name="Saif S."/>
            <person name="Shea T."/>
            <person name="Sisk P."/>
            <person name="Sykes S."/>
            <person name="Wortman J."/>
            <person name="Nusbaum C."/>
            <person name="Birren B."/>
        </authorList>
    </citation>
    <scope>NUCLEOTIDE SEQUENCE [LARGE SCALE GENOMIC DNA]</scope>
    <source>
        <strain evidence="2 3">P10297</strain>
    </source>
</reference>
<dbReference type="AlphaFoldDB" id="W2Z8V4"/>
<accession>W2Z8V4</accession>
<comment type="caution">
    <text evidence="2">The sequence shown here is derived from an EMBL/GenBank/DDBJ whole genome shotgun (WGS) entry which is preliminary data.</text>
</comment>
<feature type="region of interest" description="Disordered" evidence="1">
    <location>
        <begin position="39"/>
        <end position="62"/>
    </location>
</feature>
<evidence type="ECO:0000313" key="2">
    <source>
        <dbReference type="EMBL" id="ETP43510.1"/>
    </source>
</evidence>